<feature type="transmembrane region" description="Helical" evidence="14">
    <location>
        <begin position="265"/>
        <end position="289"/>
    </location>
</feature>
<dbReference type="RefSeq" id="WP_317835955.1">
    <property type="nucleotide sequence ID" value="NZ_CP136920.1"/>
</dbReference>
<evidence type="ECO:0000256" key="1">
    <source>
        <dbReference type="ARBA" id="ARBA00004651"/>
    </source>
</evidence>
<dbReference type="Gene3D" id="1.20.1730.10">
    <property type="entry name" value="Sodium/glucose cotransporter"/>
    <property type="match status" value="1"/>
</dbReference>
<keyword evidence="11" id="KW-0739">Sodium transport</keyword>
<dbReference type="PROSITE" id="PS50283">
    <property type="entry name" value="NA_SOLUT_SYMP_3"/>
    <property type="match status" value="1"/>
</dbReference>
<proteinExistence type="inferred from homology"/>
<feature type="transmembrane region" description="Helical" evidence="14">
    <location>
        <begin position="570"/>
        <end position="589"/>
    </location>
</feature>
<keyword evidence="16" id="KW-1185">Reference proteome</keyword>
<dbReference type="EMBL" id="CP136920">
    <property type="protein sequence ID" value="WOO43404.1"/>
    <property type="molecule type" value="Genomic_DNA"/>
</dbReference>
<feature type="transmembrane region" description="Helical" evidence="14">
    <location>
        <begin position="309"/>
        <end position="331"/>
    </location>
</feature>
<evidence type="ECO:0000313" key="16">
    <source>
        <dbReference type="Proteomes" id="UP001304300"/>
    </source>
</evidence>
<feature type="transmembrane region" description="Helical" evidence="14">
    <location>
        <begin position="365"/>
        <end position="387"/>
    </location>
</feature>
<dbReference type="PANTHER" id="PTHR48086">
    <property type="entry name" value="SODIUM/PROLINE SYMPORTER-RELATED"/>
    <property type="match status" value="1"/>
</dbReference>
<feature type="transmembrane region" description="Helical" evidence="14">
    <location>
        <begin position="399"/>
        <end position="419"/>
    </location>
</feature>
<dbReference type="Proteomes" id="UP001304300">
    <property type="component" value="Chromosome"/>
</dbReference>
<evidence type="ECO:0000256" key="2">
    <source>
        <dbReference type="ARBA" id="ARBA00006434"/>
    </source>
</evidence>
<evidence type="ECO:0000256" key="3">
    <source>
        <dbReference type="ARBA" id="ARBA00022448"/>
    </source>
</evidence>
<dbReference type="GO" id="GO:0005886">
    <property type="term" value="C:plasma membrane"/>
    <property type="evidence" value="ECO:0007669"/>
    <property type="project" value="UniProtKB-SubCell"/>
</dbReference>
<evidence type="ECO:0000256" key="12">
    <source>
        <dbReference type="ARBA" id="ARBA00033708"/>
    </source>
</evidence>
<dbReference type="Pfam" id="PF00474">
    <property type="entry name" value="SSF"/>
    <property type="match status" value="1"/>
</dbReference>
<evidence type="ECO:0000313" key="15">
    <source>
        <dbReference type="EMBL" id="WOO43404.1"/>
    </source>
</evidence>
<feature type="transmembrane region" description="Helical" evidence="14">
    <location>
        <begin position="477"/>
        <end position="498"/>
    </location>
</feature>
<keyword evidence="10 14" id="KW-0472">Membrane</keyword>
<comment type="catalytic activity">
    <reaction evidence="12">
        <text>L-proline(in) + Na(+)(in) = L-proline(out) + Na(+)(out)</text>
        <dbReference type="Rhea" id="RHEA:28967"/>
        <dbReference type="ChEBI" id="CHEBI:29101"/>
        <dbReference type="ChEBI" id="CHEBI:60039"/>
    </reaction>
</comment>
<organism evidence="15 16">
    <name type="scientific">Rubellicoccus peritrichatus</name>
    <dbReference type="NCBI Taxonomy" id="3080537"/>
    <lineage>
        <taxon>Bacteria</taxon>
        <taxon>Pseudomonadati</taxon>
        <taxon>Verrucomicrobiota</taxon>
        <taxon>Opitutia</taxon>
        <taxon>Puniceicoccales</taxon>
        <taxon>Cerasicoccaceae</taxon>
        <taxon>Rubellicoccus</taxon>
    </lineage>
</organism>
<feature type="transmembrane region" description="Helical" evidence="14">
    <location>
        <begin position="426"/>
        <end position="446"/>
    </location>
</feature>
<keyword evidence="8" id="KW-0915">Sodium</keyword>
<dbReference type="PANTHER" id="PTHR48086:SF3">
    <property type="entry name" value="SODIUM_PROLINE SYMPORTER"/>
    <property type="match status" value="1"/>
</dbReference>
<evidence type="ECO:0000256" key="14">
    <source>
        <dbReference type="SAM" id="Phobius"/>
    </source>
</evidence>
<evidence type="ECO:0000256" key="7">
    <source>
        <dbReference type="ARBA" id="ARBA00022989"/>
    </source>
</evidence>
<evidence type="ECO:0000256" key="13">
    <source>
        <dbReference type="RuleBase" id="RU362091"/>
    </source>
</evidence>
<evidence type="ECO:0000256" key="4">
    <source>
        <dbReference type="ARBA" id="ARBA00022475"/>
    </source>
</evidence>
<keyword evidence="4" id="KW-1003">Cell membrane</keyword>
<dbReference type="GO" id="GO:0006814">
    <property type="term" value="P:sodium ion transport"/>
    <property type="evidence" value="ECO:0007669"/>
    <property type="project" value="UniProtKB-KW"/>
</dbReference>
<protein>
    <submittedName>
        <fullName evidence="15">Uncharacterized protein</fullName>
    </submittedName>
</protein>
<feature type="transmembrane region" description="Helical" evidence="14">
    <location>
        <begin position="6"/>
        <end position="27"/>
    </location>
</feature>
<sequence>MQTWDWVVVVSYLGVMLSIGMICKALNKDSSDYFRGGGSMLWWMSGLSTIMSSISLWTFSAAGVRVYNTGFFQILTYFMALIGMPLLIFYFAKRFRRMRVITSADAVRRRYGRASEQFWVWVSVPIGIFYSGMALHIIAIFVGAAIGIEIEYTVIALGAVITLMALTGGAWAVSVSDFVQGMITFVVVTIVCVRVFMLPEVGGVTGFFDKLPPEMTDFNLWSRPAIWIPLLVVTAISNLLRVANINDSGSYFLKVKNDREATRQAIMQAFTPFLPLMVFLPIMACTWVIPDLQSALPNLEEKATEGAYVAIAMKVLPTGMLGLLVCAIFAVQMSSLDTGLNKNAGFLVCNFYRDILRPNASEKELVRVGMLFTLLFGILIIVIGLFITKFRTLNIFQFSMLLSTLLQLPMVVPMVMGLVVKRTPGWSAWSTVIIGMGLGFLINFVWLTDATDTQNFAKFLGMNEPLNDIEATDLRFFTGWLAINIISYAWYFSTSLFYKRTSEAFKTEVNAFFEDMRTPIIDIEHGKYDDAQHQAMNLDASQYRIIGLLCMMCGGAIMLGTFIPNTLNDRMLFIYGGGTVVGIGTFLYMRYRRLMTKVKLNNTTQITELATETNE</sequence>
<evidence type="ECO:0000256" key="8">
    <source>
        <dbReference type="ARBA" id="ARBA00023053"/>
    </source>
</evidence>
<dbReference type="AlphaFoldDB" id="A0AAQ3LF36"/>
<feature type="transmembrane region" description="Helical" evidence="14">
    <location>
        <begin position="225"/>
        <end position="244"/>
    </location>
</feature>
<dbReference type="GO" id="GO:0015293">
    <property type="term" value="F:symporter activity"/>
    <property type="evidence" value="ECO:0007669"/>
    <property type="project" value="UniProtKB-KW"/>
</dbReference>
<gene>
    <name evidence="15" type="ORF">RZN69_09915</name>
</gene>
<dbReference type="InterPro" id="IPR001734">
    <property type="entry name" value="Na/solute_symporter"/>
</dbReference>
<keyword evidence="5 14" id="KW-0812">Transmembrane</keyword>
<evidence type="ECO:0000256" key="6">
    <source>
        <dbReference type="ARBA" id="ARBA00022847"/>
    </source>
</evidence>
<reference evidence="15 16" key="1">
    <citation type="submission" date="2023-10" db="EMBL/GenBank/DDBJ databases">
        <title>Rubellicoccus peritrichatus gen. nov., sp. nov., isolated from an algae of coral reef tank.</title>
        <authorList>
            <person name="Luo J."/>
        </authorList>
    </citation>
    <scope>NUCLEOTIDE SEQUENCE [LARGE SCALE GENOMIC DNA]</scope>
    <source>
        <strain evidence="15 16">CR14</strain>
    </source>
</reference>
<dbReference type="InterPro" id="IPR050277">
    <property type="entry name" value="Sodium:Solute_Symporter"/>
</dbReference>
<keyword evidence="6" id="KW-0769">Symport</keyword>
<evidence type="ECO:0000256" key="10">
    <source>
        <dbReference type="ARBA" id="ARBA00023136"/>
    </source>
</evidence>
<feature type="transmembrane region" description="Helical" evidence="14">
    <location>
        <begin position="71"/>
        <end position="92"/>
    </location>
</feature>
<keyword evidence="3" id="KW-0813">Transport</keyword>
<comment type="similarity">
    <text evidence="2 13">Belongs to the sodium:solute symporter (SSF) (TC 2.A.21) family.</text>
</comment>
<evidence type="ECO:0000256" key="9">
    <source>
        <dbReference type="ARBA" id="ARBA00023065"/>
    </source>
</evidence>
<evidence type="ECO:0000256" key="11">
    <source>
        <dbReference type="ARBA" id="ARBA00023201"/>
    </source>
</evidence>
<feature type="transmembrane region" description="Helical" evidence="14">
    <location>
        <begin position="545"/>
        <end position="564"/>
    </location>
</feature>
<dbReference type="KEGG" id="puo:RZN69_09915"/>
<keyword evidence="9" id="KW-0406">Ion transport</keyword>
<evidence type="ECO:0000256" key="5">
    <source>
        <dbReference type="ARBA" id="ARBA00022692"/>
    </source>
</evidence>
<feature type="transmembrane region" description="Helical" evidence="14">
    <location>
        <begin position="185"/>
        <end position="205"/>
    </location>
</feature>
<keyword evidence="7 14" id="KW-1133">Transmembrane helix</keyword>
<dbReference type="InterPro" id="IPR038377">
    <property type="entry name" value="Na/Glc_symporter_sf"/>
</dbReference>
<feature type="transmembrane region" description="Helical" evidence="14">
    <location>
        <begin position="152"/>
        <end position="173"/>
    </location>
</feature>
<comment type="subcellular location">
    <subcellularLocation>
        <location evidence="1">Cell membrane</location>
        <topology evidence="1">Multi-pass membrane protein</topology>
    </subcellularLocation>
</comment>
<accession>A0AAQ3LF36</accession>
<feature type="transmembrane region" description="Helical" evidence="14">
    <location>
        <begin position="39"/>
        <end position="59"/>
    </location>
</feature>
<name>A0AAQ3LF36_9BACT</name>
<feature type="transmembrane region" description="Helical" evidence="14">
    <location>
        <begin position="118"/>
        <end position="146"/>
    </location>
</feature>